<dbReference type="EMBL" id="CP003493">
    <property type="protein sequence ID" value="AFV90694.1"/>
    <property type="molecule type" value="Genomic_DNA"/>
</dbReference>
<reference evidence="2 3" key="1">
    <citation type="journal article" date="2012" name="BMC Genomics">
        <title>The genome sequence of Propionibacterium acidipropionici provides insights into its biotechnological and industrial potential.</title>
        <authorList>
            <person name="Parizzi L.P."/>
            <person name="Grassi M.C."/>
            <person name="Llerena L.A."/>
            <person name="Carazzolle M.F."/>
            <person name="Queiroz V.L."/>
            <person name="Lunardi I."/>
            <person name="Zeidler A.F."/>
            <person name="Teixeira P.J."/>
            <person name="Mieczkowski P."/>
            <person name="Rincones J."/>
            <person name="Pereira G.A."/>
        </authorList>
    </citation>
    <scope>NUCLEOTIDE SEQUENCE [LARGE SCALE GENOMIC DNA]</scope>
    <source>
        <strain evidence="3">ATCC 4875 / DSM 20272 / JCM 6432 / NBRC 12425 / NCIMB 8070</strain>
    </source>
</reference>
<proteinExistence type="predicted"/>
<gene>
    <name evidence="2" type="ordered locus">PACID_29290</name>
</gene>
<dbReference type="HOGENOM" id="CLU_3010609_0_0_11"/>
<feature type="compositionally biased region" description="Basic and acidic residues" evidence="1">
    <location>
        <begin position="8"/>
        <end position="18"/>
    </location>
</feature>
<protein>
    <submittedName>
        <fullName evidence="2">Uncharacterized protein</fullName>
    </submittedName>
</protein>
<accession>K7RRL1</accession>
<dbReference type="KEGG" id="pbo:PACID_29290"/>
<feature type="region of interest" description="Disordered" evidence="1">
    <location>
        <begin position="1"/>
        <end position="24"/>
    </location>
</feature>
<name>K7RRL1_ACIA4</name>
<dbReference type="Proteomes" id="UP000000214">
    <property type="component" value="Chromosome"/>
</dbReference>
<dbReference type="STRING" id="1171373.PACID_29290"/>
<sequence>MGPRRGRFREQSRRHDLGLDGAHVAPPTARVQGIRTAGSWQESAPWTPGCVACLRR</sequence>
<evidence type="ECO:0000256" key="1">
    <source>
        <dbReference type="SAM" id="MobiDB-lite"/>
    </source>
</evidence>
<evidence type="ECO:0000313" key="2">
    <source>
        <dbReference type="EMBL" id="AFV90694.1"/>
    </source>
</evidence>
<dbReference type="PATRIC" id="fig|1171373.8.peg.2879"/>
<dbReference type="AlphaFoldDB" id="K7RRL1"/>
<organism evidence="2 3">
    <name type="scientific">Acidipropionibacterium acidipropionici (strain ATCC 4875 / DSM 20272 / JCM 6432 / NBRC 12425 / NCIMB 8070 / 4)</name>
    <name type="common">Propionibacterium acidipropionici</name>
    <dbReference type="NCBI Taxonomy" id="1171373"/>
    <lineage>
        <taxon>Bacteria</taxon>
        <taxon>Bacillati</taxon>
        <taxon>Actinomycetota</taxon>
        <taxon>Actinomycetes</taxon>
        <taxon>Propionibacteriales</taxon>
        <taxon>Propionibacteriaceae</taxon>
        <taxon>Acidipropionibacterium</taxon>
    </lineage>
</organism>
<evidence type="ECO:0000313" key="3">
    <source>
        <dbReference type="Proteomes" id="UP000000214"/>
    </source>
</evidence>